<evidence type="ECO:0000313" key="1">
    <source>
        <dbReference type="EMBL" id="MFB2879825.1"/>
    </source>
</evidence>
<evidence type="ECO:0000313" key="2">
    <source>
        <dbReference type="Proteomes" id="UP001576774"/>
    </source>
</evidence>
<comment type="caution">
    <text evidence="1">The sequence shown here is derived from an EMBL/GenBank/DDBJ whole genome shotgun (WGS) entry which is preliminary data.</text>
</comment>
<dbReference type="EMBL" id="JBHFNQ010000182">
    <property type="protein sequence ID" value="MFB2879825.1"/>
    <property type="molecule type" value="Genomic_DNA"/>
</dbReference>
<dbReference type="RefSeq" id="WP_413272859.1">
    <property type="nucleotide sequence ID" value="NZ_JBHFNQ010000182.1"/>
</dbReference>
<reference evidence="1 2" key="1">
    <citation type="submission" date="2024-09" db="EMBL/GenBank/DDBJ databases">
        <title>Floridaenema gen nov. (Aerosakkonemataceae, Aerosakkonematales ord. nov., Cyanobacteria) from benthic tropical and subtropical fresh waters, with the description of four new species.</title>
        <authorList>
            <person name="Moretto J.A."/>
            <person name="Berthold D.E."/>
            <person name="Lefler F.W."/>
            <person name="Huang I.-S."/>
            <person name="Laughinghouse H. IV."/>
        </authorList>
    </citation>
    <scope>NUCLEOTIDE SEQUENCE [LARGE SCALE GENOMIC DNA]</scope>
    <source>
        <strain evidence="1 2">BLCC-F46</strain>
    </source>
</reference>
<keyword evidence="2" id="KW-1185">Reference proteome</keyword>
<proteinExistence type="predicted"/>
<sequence>MNISKTTFISLTSNSCTSCITADNTVNLYLHNQNESIIIQFAPENLPTVQALVVALQELQTKIRHWQIQKLQEQLPKNGQLADNEF</sequence>
<gene>
    <name evidence="1" type="ORF">ACE1CC_23475</name>
</gene>
<dbReference type="Proteomes" id="UP001576774">
    <property type="component" value="Unassembled WGS sequence"/>
</dbReference>
<protein>
    <recommendedName>
        <fullName evidence="3">DUF1652 domain-containing protein</fullName>
    </recommendedName>
</protein>
<name>A0ABV4XAK9_9CYAN</name>
<organism evidence="1 2">
    <name type="scientific">Floridaenema aerugineum BLCC-F46</name>
    <dbReference type="NCBI Taxonomy" id="3153654"/>
    <lineage>
        <taxon>Bacteria</taxon>
        <taxon>Bacillati</taxon>
        <taxon>Cyanobacteriota</taxon>
        <taxon>Cyanophyceae</taxon>
        <taxon>Oscillatoriophycideae</taxon>
        <taxon>Aerosakkonematales</taxon>
        <taxon>Aerosakkonemataceae</taxon>
        <taxon>Floridanema</taxon>
        <taxon>Floridanema aerugineum</taxon>
    </lineage>
</organism>
<evidence type="ECO:0008006" key="3">
    <source>
        <dbReference type="Google" id="ProtNLM"/>
    </source>
</evidence>
<accession>A0ABV4XAK9</accession>